<dbReference type="KEGG" id="lgi:LOTGIDRAFT_155701"/>
<dbReference type="GO" id="GO:0016757">
    <property type="term" value="F:glycosyltransferase activity"/>
    <property type="evidence" value="ECO:0007669"/>
    <property type="project" value="UniProtKB-UniRule"/>
</dbReference>
<dbReference type="PANTHER" id="PTHR21461:SF69">
    <property type="entry name" value="GLYCOSYLTRANSFERASE FAMILY 92 PROTEIN"/>
    <property type="match status" value="1"/>
</dbReference>
<evidence type="ECO:0000256" key="5">
    <source>
        <dbReference type="ARBA" id="ARBA00022692"/>
    </source>
</evidence>
<gene>
    <name evidence="9" type="ORF">LOTGIDRAFT_155701</name>
</gene>
<evidence type="ECO:0000256" key="3">
    <source>
        <dbReference type="ARBA" id="ARBA00022676"/>
    </source>
</evidence>
<keyword evidence="6 8" id="KW-1133">Transmembrane helix</keyword>
<dbReference type="Proteomes" id="UP000030746">
    <property type="component" value="Unassembled WGS sequence"/>
</dbReference>
<dbReference type="CTD" id="20236804"/>
<dbReference type="OrthoDB" id="2526284at2759"/>
<comment type="similarity">
    <text evidence="2 8">Belongs to the glycosyltransferase 92 family.</text>
</comment>
<comment type="subcellular location">
    <subcellularLocation>
        <location evidence="1">Membrane</location>
        <topology evidence="1">Single-pass membrane protein</topology>
    </subcellularLocation>
</comment>
<dbReference type="EMBL" id="KB203854">
    <property type="protein sequence ID" value="ESO82683.1"/>
    <property type="molecule type" value="Genomic_DNA"/>
</dbReference>
<dbReference type="PANTHER" id="PTHR21461">
    <property type="entry name" value="GLYCOSYLTRANSFERASE FAMILY 92 PROTEIN"/>
    <property type="match status" value="1"/>
</dbReference>
<keyword evidence="3 8" id="KW-0328">Glycosyltransferase</keyword>
<organism evidence="9 10">
    <name type="scientific">Lottia gigantea</name>
    <name type="common">Giant owl limpet</name>
    <dbReference type="NCBI Taxonomy" id="225164"/>
    <lineage>
        <taxon>Eukaryota</taxon>
        <taxon>Metazoa</taxon>
        <taxon>Spiralia</taxon>
        <taxon>Lophotrochozoa</taxon>
        <taxon>Mollusca</taxon>
        <taxon>Gastropoda</taxon>
        <taxon>Patellogastropoda</taxon>
        <taxon>Lottioidea</taxon>
        <taxon>Lottiidae</taxon>
        <taxon>Lottia</taxon>
    </lineage>
</organism>
<evidence type="ECO:0000256" key="1">
    <source>
        <dbReference type="ARBA" id="ARBA00004167"/>
    </source>
</evidence>
<dbReference type="GO" id="GO:0005737">
    <property type="term" value="C:cytoplasm"/>
    <property type="evidence" value="ECO:0007669"/>
    <property type="project" value="TreeGrafter"/>
</dbReference>
<reference evidence="9 10" key="1">
    <citation type="journal article" date="2013" name="Nature">
        <title>Insights into bilaterian evolution from three spiralian genomes.</title>
        <authorList>
            <person name="Simakov O."/>
            <person name="Marletaz F."/>
            <person name="Cho S.J."/>
            <person name="Edsinger-Gonzales E."/>
            <person name="Havlak P."/>
            <person name="Hellsten U."/>
            <person name="Kuo D.H."/>
            <person name="Larsson T."/>
            <person name="Lv J."/>
            <person name="Arendt D."/>
            <person name="Savage R."/>
            <person name="Osoegawa K."/>
            <person name="de Jong P."/>
            <person name="Grimwood J."/>
            <person name="Chapman J.A."/>
            <person name="Shapiro H."/>
            <person name="Aerts A."/>
            <person name="Otillar R.P."/>
            <person name="Terry A.Y."/>
            <person name="Boore J.L."/>
            <person name="Grigoriev I.V."/>
            <person name="Lindberg D.R."/>
            <person name="Seaver E.C."/>
            <person name="Weisblat D.A."/>
            <person name="Putnam N.H."/>
            <person name="Rokhsar D.S."/>
        </authorList>
    </citation>
    <scope>NUCLEOTIDE SEQUENCE [LARGE SCALE GENOMIC DNA]</scope>
</reference>
<evidence type="ECO:0000256" key="7">
    <source>
        <dbReference type="ARBA" id="ARBA00023136"/>
    </source>
</evidence>
<dbReference type="Pfam" id="PF01697">
    <property type="entry name" value="Glyco_transf_92"/>
    <property type="match status" value="1"/>
</dbReference>
<evidence type="ECO:0000256" key="8">
    <source>
        <dbReference type="RuleBase" id="RU366017"/>
    </source>
</evidence>
<protein>
    <recommendedName>
        <fullName evidence="8">Glycosyltransferase family 92 protein</fullName>
        <ecNumber evidence="8">2.4.1.-</ecNumber>
    </recommendedName>
</protein>
<feature type="transmembrane region" description="Helical" evidence="8">
    <location>
        <begin position="7"/>
        <end position="25"/>
    </location>
</feature>
<keyword evidence="4 8" id="KW-0808">Transferase</keyword>
<evidence type="ECO:0000256" key="2">
    <source>
        <dbReference type="ARBA" id="ARBA00007647"/>
    </source>
</evidence>
<dbReference type="HOGENOM" id="CLU_021496_1_0_1"/>
<evidence type="ECO:0000256" key="6">
    <source>
        <dbReference type="ARBA" id="ARBA00022989"/>
    </source>
</evidence>
<dbReference type="OMA" id="KPIRENW"/>
<name>V3YX86_LOTGI</name>
<evidence type="ECO:0000313" key="10">
    <source>
        <dbReference type="Proteomes" id="UP000030746"/>
    </source>
</evidence>
<dbReference type="InterPro" id="IPR008166">
    <property type="entry name" value="Glyco_transf_92"/>
</dbReference>
<proteinExistence type="inferred from homology"/>
<dbReference type="AlphaFoldDB" id="V3YX86"/>
<keyword evidence="10" id="KW-1185">Reference proteome</keyword>
<evidence type="ECO:0000256" key="4">
    <source>
        <dbReference type="ARBA" id="ARBA00022679"/>
    </source>
</evidence>
<dbReference type="RefSeq" id="XP_009066484.1">
    <property type="nucleotide sequence ID" value="XM_009068236.1"/>
</dbReference>
<keyword evidence="5 8" id="KW-0812">Transmembrane</keyword>
<dbReference type="GeneID" id="20236804"/>
<dbReference type="GO" id="GO:0016020">
    <property type="term" value="C:membrane"/>
    <property type="evidence" value="ECO:0007669"/>
    <property type="project" value="UniProtKB-SubCell"/>
</dbReference>
<dbReference type="EC" id="2.4.1.-" evidence="8"/>
<keyword evidence="7 8" id="KW-0472">Membrane</keyword>
<evidence type="ECO:0000313" key="9">
    <source>
        <dbReference type="EMBL" id="ESO82683.1"/>
    </source>
</evidence>
<accession>V3YX86</accession>
<sequence length="482" mass="56776">MRIHLRRIVLLVSIINTIFVLVYFFKSQTISLSVDGEQSHPRERVLTVGLRPQIPVPRDNLRNIGSTLKYIERKSGSCQNEIERPINVEDTETWQKVGGKTNTYVFSAFFDGVNNPVIRILALTERGSSQGLFCQLWYNDTKEELRVIAPIKKHIPEDHSKRYAATIYLCNLMTKEIPYAVSLTSARCQRPTNLLPINNQMQKEFQFSLCLTPFSIRYSRAYELVEMIELNRILGVDKFIFYNYSTGVNVDEVLKHYTSKGIVKVIQWHLPVRVNQWPQNHKEEVHYFGQLASLNDCLYRNLYSSEHLVYTDLDEFIVPRNADNYKELIRKLDTRPLSNGAFIFRCVFFRKEWPQIKGDFKGRKEAEKFKSITLLTTSREKRIWPTYQRSKYIVKPKGVEVVGIHNIWSYRSGYSSLPIDSSNARLHHYRSWENPNDQQERQEDFIIHEKYKDRLIEQLKLTWRKLPNVVLNIPIQNYTFPL</sequence>